<feature type="transmembrane region" description="Helical" evidence="6">
    <location>
        <begin position="62"/>
        <end position="83"/>
    </location>
</feature>
<dbReference type="InterPro" id="IPR000727">
    <property type="entry name" value="T_SNARE_dom"/>
</dbReference>
<gene>
    <name evidence="10" type="ORF">JHL18_05135</name>
</gene>
<comment type="caution">
    <text evidence="10">The sequence shown here is derived from an EMBL/GenBank/DDBJ whole genome shotgun (WGS) entry which is preliminary data.</text>
</comment>
<evidence type="ECO:0000256" key="1">
    <source>
        <dbReference type="ARBA" id="ARBA00004429"/>
    </source>
</evidence>
<accession>A0ABS1EKZ6</accession>
<keyword evidence="11" id="KW-1185">Reference proteome</keyword>
<dbReference type="PROSITE" id="PS50111">
    <property type="entry name" value="CHEMOTAXIS_TRANSDUC_2"/>
    <property type="match status" value="1"/>
</dbReference>
<evidence type="ECO:0000259" key="7">
    <source>
        <dbReference type="PROSITE" id="PS50111"/>
    </source>
</evidence>
<evidence type="ECO:0000256" key="4">
    <source>
        <dbReference type="ARBA" id="ARBA00029447"/>
    </source>
</evidence>
<feature type="domain" description="HAMP" evidence="9">
    <location>
        <begin position="85"/>
        <end position="137"/>
    </location>
</feature>
<dbReference type="RefSeq" id="WP_200266792.1">
    <property type="nucleotide sequence ID" value="NZ_JAENHN010000010.1"/>
</dbReference>
<keyword evidence="6" id="KW-1133">Transmembrane helix</keyword>
<feature type="transmembrane region" description="Helical" evidence="6">
    <location>
        <begin position="20"/>
        <end position="42"/>
    </location>
</feature>
<organism evidence="10 11">
    <name type="scientific">Clostridium yunnanense</name>
    <dbReference type="NCBI Taxonomy" id="2800325"/>
    <lineage>
        <taxon>Bacteria</taxon>
        <taxon>Bacillati</taxon>
        <taxon>Bacillota</taxon>
        <taxon>Clostridia</taxon>
        <taxon>Eubacteriales</taxon>
        <taxon>Clostridiaceae</taxon>
        <taxon>Clostridium</taxon>
    </lineage>
</organism>
<dbReference type="Pfam" id="PF00015">
    <property type="entry name" value="MCPsignal"/>
    <property type="match status" value="1"/>
</dbReference>
<dbReference type="EMBL" id="JAENHN010000010">
    <property type="protein sequence ID" value="MBK1810027.1"/>
    <property type="molecule type" value="Genomic_DNA"/>
</dbReference>
<keyword evidence="6" id="KW-0812">Transmembrane</keyword>
<keyword evidence="2" id="KW-0997">Cell inner membrane</keyword>
<dbReference type="InterPro" id="IPR004089">
    <property type="entry name" value="MCPsignal_dom"/>
</dbReference>
<dbReference type="Gene3D" id="6.10.340.10">
    <property type="match status" value="1"/>
</dbReference>
<comment type="similarity">
    <text evidence="4">Belongs to the methyl-accepting chemotaxis (MCP) protein family.</text>
</comment>
<evidence type="ECO:0000256" key="6">
    <source>
        <dbReference type="SAM" id="Phobius"/>
    </source>
</evidence>
<dbReference type="Pfam" id="PF00672">
    <property type="entry name" value="HAMP"/>
    <property type="match status" value="1"/>
</dbReference>
<comment type="subcellular location">
    <subcellularLocation>
        <location evidence="1">Cell inner membrane</location>
        <topology evidence="1">Multi-pass membrane protein</topology>
    </subcellularLocation>
</comment>
<evidence type="ECO:0000256" key="2">
    <source>
        <dbReference type="ARBA" id="ARBA00022519"/>
    </source>
</evidence>
<dbReference type="Gene3D" id="1.10.287.950">
    <property type="entry name" value="Methyl-accepting chemotaxis protein"/>
    <property type="match status" value="1"/>
</dbReference>
<dbReference type="CDD" id="cd06225">
    <property type="entry name" value="HAMP"/>
    <property type="match status" value="1"/>
</dbReference>
<protein>
    <submittedName>
        <fullName evidence="10">Methyl-accepting chemotaxis protein</fullName>
    </submittedName>
</protein>
<proteinExistence type="inferred from homology"/>
<evidence type="ECO:0000259" key="9">
    <source>
        <dbReference type="PROSITE" id="PS50885"/>
    </source>
</evidence>
<name>A0ABS1EKZ6_9CLOT</name>
<dbReference type="SUPFAM" id="SSF58104">
    <property type="entry name" value="Methyl-accepting chemotaxis protein (MCP) signaling domain"/>
    <property type="match status" value="1"/>
</dbReference>
<dbReference type="PROSITE" id="PS50192">
    <property type="entry name" value="T_SNARE"/>
    <property type="match status" value="1"/>
</dbReference>
<evidence type="ECO:0000256" key="3">
    <source>
        <dbReference type="ARBA" id="ARBA00023224"/>
    </source>
</evidence>
<dbReference type="SMART" id="SM00283">
    <property type="entry name" value="MA"/>
    <property type="match status" value="1"/>
</dbReference>
<dbReference type="InterPro" id="IPR003660">
    <property type="entry name" value="HAMP_dom"/>
</dbReference>
<evidence type="ECO:0000256" key="5">
    <source>
        <dbReference type="PROSITE-ProRule" id="PRU00284"/>
    </source>
</evidence>
<evidence type="ECO:0000259" key="8">
    <source>
        <dbReference type="PROSITE" id="PS50192"/>
    </source>
</evidence>
<feature type="domain" description="Methyl-accepting transducer" evidence="7">
    <location>
        <begin position="156"/>
        <end position="414"/>
    </location>
</feature>
<reference evidence="11" key="1">
    <citation type="submission" date="2021-01" db="EMBL/GenBank/DDBJ databases">
        <title>Genome public.</title>
        <authorList>
            <person name="Liu C."/>
            <person name="Sun Q."/>
        </authorList>
    </citation>
    <scope>NUCLEOTIDE SEQUENCE [LARGE SCALE GENOMIC DNA]</scope>
    <source>
        <strain evidence="11">YIM B02505</strain>
    </source>
</reference>
<keyword evidence="2" id="KW-1003">Cell membrane</keyword>
<keyword evidence="3 5" id="KW-0807">Transducer</keyword>
<feature type="domain" description="T-SNARE coiled-coil homology" evidence="8">
    <location>
        <begin position="393"/>
        <end position="443"/>
    </location>
</feature>
<evidence type="ECO:0000313" key="11">
    <source>
        <dbReference type="Proteomes" id="UP000596739"/>
    </source>
</evidence>
<sequence>MNIKKKIMDLTLNSVKFKLIFAVVIVQCLNSYIGQGVNFAIAQGRDALKDSGVSTKVFDGNIGLLVASGLSIITSVFIIVFVYDRLVLKRLKKVFEYTKRLEKGDLSKELKFKGNDEISVLGNALDKANLNIKLLVSDIMNTSKTINDSAYEMLAATKNSSSNINSISTSSSILKEDASNLIYTVEKANSSIDNISKTTDQLLSKVGDELNSSDEMKRRAENMKEKVSFSLKKANITYSEKQDKILKAIEAGKIVEEIRVMSDTIKEISDQTNLLALNASIEAARAGEQGKGFAVVAEEVRKLAEQSTEAISNVESLVAKVGEVFNNLSICSQDILNYIDTNVKEDYELLLETGDQYVNDAEYINNISSEVTYFTKLINQSVKEIGKAIDNVVEMSRESSNSTDEIDKSISQINYAVSEVSAAVDKQVSLADELEKSVERFTI</sequence>
<dbReference type="PROSITE" id="PS50885">
    <property type="entry name" value="HAMP"/>
    <property type="match status" value="1"/>
</dbReference>
<evidence type="ECO:0000313" key="10">
    <source>
        <dbReference type="EMBL" id="MBK1810027.1"/>
    </source>
</evidence>
<dbReference type="PANTHER" id="PTHR32089:SF112">
    <property type="entry name" value="LYSOZYME-LIKE PROTEIN-RELATED"/>
    <property type="match status" value="1"/>
</dbReference>
<dbReference type="PANTHER" id="PTHR32089">
    <property type="entry name" value="METHYL-ACCEPTING CHEMOTAXIS PROTEIN MCPB"/>
    <property type="match status" value="1"/>
</dbReference>
<keyword evidence="6" id="KW-0472">Membrane</keyword>
<dbReference type="Proteomes" id="UP000596739">
    <property type="component" value="Unassembled WGS sequence"/>
</dbReference>